<feature type="compositionally biased region" description="Low complexity" evidence="1">
    <location>
        <begin position="271"/>
        <end position="320"/>
    </location>
</feature>
<keyword evidence="4" id="KW-1185">Reference proteome</keyword>
<dbReference type="STRING" id="5486.A0A367XZZ5"/>
<feature type="domain" description="BBC1/AIM3 cysteine proteinase-fold" evidence="2">
    <location>
        <begin position="752"/>
        <end position="920"/>
    </location>
</feature>
<dbReference type="OrthoDB" id="3357271at2759"/>
<feature type="compositionally biased region" description="Low complexity" evidence="1">
    <location>
        <begin position="142"/>
        <end position="164"/>
    </location>
</feature>
<feature type="compositionally biased region" description="Pro residues" evidence="1">
    <location>
        <begin position="192"/>
        <end position="204"/>
    </location>
</feature>
<feature type="compositionally biased region" description="Pro residues" evidence="1">
    <location>
        <begin position="459"/>
        <end position="476"/>
    </location>
</feature>
<feature type="compositionally biased region" description="Low complexity" evidence="1">
    <location>
        <begin position="352"/>
        <end position="371"/>
    </location>
</feature>
<feature type="compositionally biased region" description="Polar residues" evidence="1">
    <location>
        <begin position="205"/>
        <end position="224"/>
    </location>
</feature>
<organism evidence="3 4">
    <name type="scientific">Candida viswanathii</name>
    <dbReference type="NCBI Taxonomy" id="5486"/>
    <lineage>
        <taxon>Eukaryota</taxon>
        <taxon>Fungi</taxon>
        <taxon>Dikarya</taxon>
        <taxon>Ascomycota</taxon>
        <taxon>Saccharomycotina</taxon>
        <taxon>Pichiomycetes</taxon>
        <taxon>Debaryomycetaceae</taxon>
        <taxon>Candida/Lodderomyces clade</taxon>
        <taxon>Candida</taxon>
    </lineage>
</organism>
<feature type="compositionally biased region" description="Low complexity" evidence="1">
    <location>
        <begin position="237"/>
        <end position="254"/>
    </location>
</feature>
<evidence type="ECO:0000256" key="1">
    <source>
        <dbReference type="SAM" id="MobiDB-lite"/>
    </source>
</evidence>
<gene>
    <name evidence="3" type="primary">AIM3</name>
    <name evidence="3" type="ORF">Cantr_07115</name>
</gene>
<accession>A0A367XZZ5</accession>
<dbReference type="InterPro" id="IPR057402">
    <property type="entry name" value="AIM3_BBC1_C"/>
</dbReference>
<feature type="compositionally biased region" description="Basic and acidic residues" evidence="1">
    <location>
        <begin position="613"/>
        <end position="626"/>
    </location>
</feature>
<reference evidence="3 4" key="1">
    <citation type="submission" date="2018-06" db="EMBL/GenBank/DDBJ databases">
        <title>Whole genome sequencing of Candida tropicalis (genome annotated by CSBL at Korea University).</title>
        <authorList>
            <person name="Ahn J."/>
        </authorList>
    </citation>
    <scope>NUCLEOTIDE SEQUENCE [LARGE SCALE GENOMIC DNA]</scope>
    <source>
        <strain evidence="3 4">ATCC 20962</strain>
    </source>
</reference>
<comment type="caution">
    <text evidence="3">The sequence shown here is derived from an EMBL/GenBank/DDBJ whole genome shotgun (WGS) entry which is preliminary data.</text>
</comment>
<feature type="compositionally biased region" description="Polar residues" evidence="1">
    <location>
        <begin position="567"/>
        <end position="585"/>
    </location>
</feature>
<dbReference type="Pfam" id="PF25459">
    <property type="entry name" value="AIM3_BBC1_C"/>
    <property type="match status" value="1"/>
</dbReference>
<feature type="compositionally biased region" description="Basic residues" evidence="1">
    <location>
        <begin position="392"/>
        <end position="401"/>
    </location>
</feature>
<dbReference type="Gene3D" id="3.90.1720.60">
    <property type="match status" value="1"/>
</dbReference>
<name>A0A367XZZ5_9ASCO</name>
<sequence>MSFWENNKDTFKSAGKSVVSGTKAVGKAGVRTYKKNEAKRNGTTYDDPYPQESKSGETYTPYQPTPLPSKEQLLSFAPPPKRNVPTYGVPQKGEASKYAKPAAAAAPAPQAAQPQAQQPVQYDQQYQQQEQPPPPSYLLEAQSQVQPQPQTPVYNQSVQDIQQQPLPPTPQSQGQQVLPPSQVQLPQRGAPPVLPQRGAPPPSLPSRNSAGSVSTQSSGYSQPAAQPAVFGQPAPQPGTQPAAYGQPAAQPATYGQPAAQPAVYGQPAAEPTYAQPAVQPAAYGQPAAQPAAQPATYTPPAAQPAAYGRAAAQPTAQPAEEPVKPKSVLPDPTSFIPPPRRVDLPPLKNRQGSQGSVPSVASSASSSQPAATYGAPVTPTRTNDNDTSSVTGKKKPPKPKKLQVEQPVQSVPPAQASRGQQFNLNAFPNPRQVAQEEDEEYTNPPKPARPVEEEEYTNPPKPPRPQDTDPAPPPMPARRSTNEGIPPPMPARRATNEGMPPPMPARRNTNDQTPPPMPSRSQADAAAISHKKAPPPKPLKKPSTLDGPPPAYSNHATAAPQGDVLNELNNIFQRMNISKGAQSLGDTPEAAAPKPKPKPKPEIAAKPAIGQPDKPKPPVPKHRETTPQKSPTPPPAPPSRNYSRAAAPVPPRTTPEQAPVQPKPSGPPQLDLELHTGWYAKRDGPLQLPKDLEGSNYKTMFLTGLGFGGKQNFTITARLKDLSIITYKFEYSNNNINDVNVVIENYIPSPLERIPTKQELVANHERFGEYVAGWCEHHKGKTVGRGECWDLAKEALQKGCGNHAFVSTYVIHGYPILQVANSGSGLHFINSNLQLDEIRRGDILQFNTCTFFDAATGVTSTCGQPDHTAIVVRKEGERLFLLEQNLGGRRYVVDGECVIKNLTQGQMCVFRPMPKEWAGEL</sequence>
<dbReference type="AlphaFoldDB" id="A0A367XZZ5"/>
<feature type="compositionally biased region" description="Low complexity" evidence="1">
    <location>
        <begin position="171"/>
        <end position="187"/>
    </location>
</feature>
<proteinExistence type="predicted"/>
<feature type="compositionally biased region" description="Basic and acidic residues" evidence="1">
    <location>
        <begin position="1"/>
        <end position="11"/>
    </location>
</feature>
<dbReference type="Proteomes" id="UP000253472">
    <property type="component" value="Unassembled WGS sequence"/>
</dbReference>
<feature type="compositionally biased region" description="Polar residues" evidence="1">
    <location>
        <begin position="379"/>
        <end position="391"/>
    </location>
</feature>
<protein>
    <submittedName>
        <fullName evidence="3">Altered inheritance of mitochondria protein 3</fullName>
    </submittedName>
</protein>
<feature type="compositionally biased region" description="Low complexity" evidence="1">
    <location>
        <begin position="101"/>
        <end position="130"/>
    </location>
</feature>
<evidence type="ECO:0000313" key="4">
    <source>
        <dbReference type="Proteomes" id="UP000253472"/>
    </source>
</evidence>
<feature type="compositionally biased region" description="Polar residues" evidence="1">
    <location>
        <begin position="417"/>
        <end position="426"/>
    </location>
</feature>
<evidence type="ECO:0000259" key="2">
    <source>
        <dbReference type="Pfam" id="PF25459"/>
    </source>
</evidence>
<dbReference type="EMBL" id="QLNQ01000027">
    <property type="protein sequence ID" value="RCK59164.1"/>
    <property type="molecule type" value="Genomic_DNA"/>
</dbReference>
<feature type="region of interest" description="Disordered" evidence="1">
    <location>
        <begin position="1"/>
        <end position="672"/>
    </location>
</feature>
<evidence type="ECO:0000313" key="3">
    <source>
        <dbReference type="EMBL" id="RCK59164.1"/>
    </source>
</evidence>
<feature type="compositionally biased region" description="Basic residues" evidence="1">
    <location>
        <begin position="529"/>
        <end position="540"/>
    </location>
</feature>
<feature type="compositionally biased region" description="Polar residues" evidence="1">
    <location>
        <begin position="52"/>
        <end position="62"/>
    </location>
</feature>